<dbReference type="Pfam" id="PF13639">
    <property type="entry name" value="zf-RING_2"/>
    <property type="match status" value="1"/>
</dbReference>
<dbReference type="GO" id="GO:0016567">
    <property type="term" value="P:protein ubiquitination"/>
    <property type="evidence" value="ECO:0007669"/>
    <property type="project" value="InterPro"/>
</dbReference>
<dbReference type="GO" id="GO:0036297">
    <property type="term" value="P:interstrand cross-link repair"/>
    <property type="evidence" value="ECO:0007669"/>
    <property type="project" value="InterPro"/>
</dbReference>
<dbReference type="GO" id="GO:0008270">
    <property type="term" value="F:zinc ion binding"/>
    <property type="evidence" value="ECO:0007669"/>
    <property type="project" value="UniProtKB-KW"/>
</dbReference>
<dbReference type="InterPro" id="IPR037381">
    <property type="entry name" value="RFWD3"/>
</dbReference>
<protein>
    <submittedName>
        <fullName evidence="6">RING-type domain-containing protein</fullName>
    </submittedName>
</protein>
<dbReference type="SMART" id="SM00184">
    <property type="entry name" value="RING"/>
    <property type="match status" value="1"/>
</dbReference>
<dbReference type="Gene3D" id="3.30.40.10">
    <property type="entry name" value="Zinc/RING finger domain, C3HC4 (zinc finger)"/>
    <property type="match status" value="1"/>
</dbReference>
<dbReference type="WBParaSite" id="SVE_1587600.1">
    <property type="protein sequence ID" value="SVE_1587600.1"/>
    <property type="gene ID" value="SVE_1587600"/>
</dbReference>
<dbReference type="PROSITE" id="PS50089">
    <property type="entry name" value="ZF_RING_2"/>
    <property type="match status" value="1"/>
</dbReference>
<dbReference type="AlphaFoldDB" id="A0A0K0FU64"/>
<evidence type="ECO:0000313" key="5">
    <source>
        <dbReference type="Proteomes" id="UP000035680"/>
    </source>
</evidence>
<name>A0A0K0FU64_STRVS</name>
<dbReference type="Proteomes" id="UP000035680">
    <property type="component" value="Unassembled WGS sequence"/>
</dbReference>
<reference evidence="5" key="1">
    <citation type="submission" date="2014-07" db="EMBL/GenBank/DDBJ databases">
        <authorList>
            <person name="Martin A.A"/>
            <person name="De Silva N."/>
        </authorList>
    </citation>
    <scope>NUCLEOTIDE SEQUENCE</scope>
</reference>
<keyword evidence="1 3" id="KW-0479">Metal-binding</keyword>
<dbReference type="SUPFAM" id="SSF57850">
    <property type="entry name" value="RING/U-box"/>
    <property type="match status" value="1"/>
</dbReference>
<accession>A0A0K0FU64</accession>
<dbReference type="InterPro" id="IPR036322">
    <property type="entry name" value="WD40_repeat_dom_sf"/>
</dbReference>
<evidence type="ECO:0000259" key="4">
    <source>
        <dbReference type="PROSITE" id="PS50089"/>
    </source>
</evidence>
<dbReference type="InterPro" id="IPR001841">
    <property type="entry name" value="Znf_RING"/>
</dbReference>
<dbReference type="SUPFAM" id="SSF50978">
    <property type="entry name" value="WD40 repeat-like"/>
    <property type="match status" value="1"/>
</dbReference>
<evidence type="ECO:0000256" key="3">
    <source>
        <dbReference type="PROSITE-ProRule" id="PRU00175"/>
    </source>
</evidence>
<dbReference type="PANTHER" id="PTHR16047:SF7">
    <property type="entry name" value="E3 UBIQUITIN-PROTEIN LIGASE RFWD3"/>
    <property type="match status" value="1"/>
</dbReference>
<keyword evidence="2" id="KW-0862">Zinc</keyword>
<dbReference type="GO" id="GO:0004842">
    <property type="term" value="F:ubiquitin-protein transferase activity"/>
    <property type="evidence" value="ECO:0007669"/>
    <property type="project" value="InterPro"/>
</dbReference>
<evidence type="ECO:0000256" key="1">
    <source>
        <dbReference type="ARBA" id="ARBA00022771"/>
    </source>
</evidence>
<dbReference type="GO" id="GO:0005634">
    <property type="term" value="C:nucleus"/>
    <property type="evidence" value="ECO:0007669"/>
    <property type="project" value="InterPro"/>
</dbReference>
<evidence type="ECO:0000313" key="6">
    <source>
        <dbReference type="WBParaSite" id="SVE_1587600.1"/>
    </source>
</evidence>
<dbReference type="STRING" id="75913.A0A0K0FU64"/>
<keyword evidence="1 3" id="KW-0863">Zinc-finger</keyword>
<organism evidence="5 6">
    <name type="scientific">Strongyloides venezuelensis</name>
    <name type="common">Threadworm</name>
    <dbReference type="NCBI Taxonomy" id="75913"/>
    <lineage>
        <taxon>Eukaryota</taxon>
        <taxon>Metazoa</taxon>
        <taxon>Ecdysozoa</taxon>
        <taxon>Nematoda</taxon>
        <taxon>Chromadorea</taxon>
        <taxon>Rhabditida</taxon>
        <taxon>Tylenchina</taxon>
        <taxon>Panagrolaimomorpha</taxon>
        <taxon>Strongyloidoidea</taxon>
        <taxon>Strongyloididae</taxon>
        <taxon>Strongyloides</taxon>
    </lineage>
</organism>
<reference evidence="6" key="2">
    <citation type="submission" date="2015-08" db="UniProtKB">
        <authorList>
            <consortium name="WormBaseParasite"/>
        </authorList>
    </citation>
    <scope>IDENTIFICATION</scope>
</reference>
<sequence>MPFICAICTEAYTSNGTEHALCSTKCGHLFGKSCLERWIREKSKRSIFNCPVCCKSVRESDYHPIYDVPNELFKFTLSDIEDKCQNDDDIMTRHVLGTLKEKHFLIGEGIEEHIDLNHSSIEYFDVSNGHILIAGFVNIHCDSNSSNAISFLKIYEGDYICYNKDFGSADIRAVALNKFCEDSLEFCVGLDNGVIQDTILSFSNGARGTPHETILFNENKQINSICYLGHKNIVYSVGDRRVSNIFNIHTDLMHLKKNWLENVDVKLDTVTSLKVINDHTLFGIMDGKIYVFEEKRIPYEVYSDNNMRFIGFEYDSITNMILINALEHAKGNLIFGTSRLILRGIKKNYSYDTKGWRNEKYTSYSIGDFQDGGCNLPVVFKSSSIVTQRCRENYTYIFVPDRENRILRAYFVNRDGLTELLSEEKIEFLSVCIGIVALNKPQFFTSNMIKIPIVIIFEDEFMIYNFYTSIKRIESRRL</sequence>
<feature type="domain" description="RING-type" evidence="4">
    <location>
        <begin position="5"/>
        <end position="53"/>
    </location>
</feature>
<keyword evidence="5" id="KW-1185">Reference proteome</keyword>
<evidence type="ECO:0000256" key="2">
    <source>
        <dbReference type="ARBA" id="ARBA00022833"/>
    </source>
</evidence>
<proteinExistence type="predicted"/>
<dbReference type="InterPro" id="IPR013083">
    <property type="entry name" value="Znf_RING/FYVE/PHD"/>
</dbReference>
<dbReference type="PANTHER" id="PTHR16047">
    <property type="entry name" value="RFWD3 PROTEIN"/>
    <property type="match status" value="1"/>
</dbReference>